<dbReference type="PANTHER" id="PTHR42110">
    <property type="entry name" value="L-ASPARAGINASE, PUTATIVE (AFU_ORTHOLOGUE AFUA_3G11890)-RELATED"/>
    <property type="match status" value="1"/>
</dbReference>
<dbReference type="Proteomes" id="UP001224674">
    <property type="component" value="Chromosome"/>
</dbReference>
<gene>
    <name evidence="1" type="ORF">QDX21_12075</name>
</gene>
<dbReference type="GO" id="GO:0004067">
    <property type="term" value="F:asparaginase activity"/>
    <property type="evidence" value="ECO:0007669"/>
    <property type="project" value="UniProtKB-EC"/>
</dbReference>
<dbReference type="Pfam" id="PF06089">
    <property type="entry name" value="Asparaginase_II"/>
    <property type="match status" value="1"/>
</dbReference>
<dbReference type="AlphaFoldDB" id="A0AAJ6AN02"/>
<proteinExistence type="predicted"/>
<dbReference type="InterPro" id="IPR012338">
    <property type="entry name" value="Beta-lactam/transpept-like"/>
</dbReference>
<dbReference type="EMBL" id="CP122566">
    <property type="protein sequence ID" value="WGH93011.1"/>
    <property type="molecule type" value="Genomic_DNA"/>
</dbReference>
<name>A0AAJ6AN02_9MICC</name>
<dbReference type="SUPFAM" id="SSF56601">
    <property type="entry name" value="beta-lactamase/transpeptidase-like"/>
    <property type="match status" value="1"/>
</dbReference>
<keyword evidence="1" id="KW-0378">Hydrolase</keyword>
<protein>
    <submittedName>
        <fullName evidence="1">Asparaginase</fullName>
        <ecNumber evidence="1">3.5.1.1</ecNumber>
    </submittedName>
</protein>
<accession>A0AAJ6AN02</accession>
<evidence type="ECO:0000313" key="2">
    <source>
        <dbReference type="Proteomes" id="UP001224674"/>
    </source>
</evidence>
<reference evidence="1 2" key="1">
    <citation type="submission" date="2023-03" db="EMBL/GenBank/DDBJ databases">
        <title>Complete genome sequences of several Auritidibacter ignavus strains isolated from ear infections.</title>
        <authorList>
            <person name="Baehr T."/>
            <person name="Baumhoegger A.M."/>
        </authorList>
    </citation>
    <scope>NUCLEOTIDE SEQUENCE [LARGE SCALE GENOMIC DNA]</scope>
    <source>
        <strain evidence="1 2">BABAE-6</strain>
    </source>
</reference>
<keyword evidence="2" id="KW-1185">Reference proteome</keyword>
<dbReference type="RefSeq" id="WP_110098025.1">
    <property type="nucleotide sequence ID" value="NZ_CP122561.1"/>
</dbReference>
<evidence type="ECO:0000313" key="1">
    <source>
        <dbReference type="EMBL" id="WGH93011.1"/>
    </source>
</evidence>
<sequence>MSSRTSNYSKPLAGTALGSDSVELAQLIRNDFIETRFIGSAVVVDRTGAIQAKLGDPAALIYPRSALKPFQALASLRHGATLDTEQLALATGSHTGTEYHQRLAASMLSDYELDSSALQCPPSWPSSPKEVARMAAAQAPVHLNPRRIAHPCSGKHAAFLAASVAAGDPVKSYCEPGHPIQHEVDRVLEEYLQTTIARHGADGCGAPAAITSLTALARGYSQLAASVHDRTAEWTAVMVARSMLEAPDAVQSPTGFDSVVLKELQVLCKTGSEGVVAMASGDGTAVAVKMLSGSSRAAHTVAAVLLAQFSDPRPDVSALTQVLETVSPQITSAGRQVGRTRLSDEVLRVIGS</sequence>
<organism evidence="1 2">
    <name type="scientific">Auritidibacter ignavus</name>
    <dbReference type="NCBI Taxonomy" id="678932"/>
    <lineage>
        <taxon>Bacteria</taxon>
        <taxon>Bacillati</taxon>
        <taxon>Actinomycetota</taxon>
        <taxon>Actinomycetes</taxon>
        <taxon>Micrococcales</taxon>
        <taxon>Micrococcaceae</taxon>
        <taxon>Auritidibacter</taxon>
    </lineage>
</organism>
<dbReference type="InterPro" id="IPR010349">
    <property type="entry name" value="Asparaginase_II"/>
</dbReference>
<dbReference type="EC" id="3.5.1.1" evidence="1"/>
<dbReference type="PANTHER" id="PTHR42110:SF1">
    <property type="entry name" value="L-ASPARAGINASE, PUTATIVE (AFU_ORTHOLOGUE AFUA_3G11890)-RELATED"/>
    <property type="match status" value="1"/>
</dbReference>